<dbReference type="CDD" id="cd07328">
    <property type="entry name" value="M48_Ste24p_like"/>
    <property type="match status" value="1"/>
</dbReference>
<evidence type="ECO:0000256" key="1">
    <source>
        <dbReference type="ARBA" id="ARBA00001947"/>
    </source>
</evidence>
<evidence type="ECO:0000256" key="6">
    <source>
        <dbReference type="ARBA" id="ARBA00022801"/>
    </source>
</evidence>
<dbReference type="EMBL" id="JACVFC010000001">
    <property type="protein sequence ID" value="MBC9930451.1"/>
    <property type="molecule type" value="Genomic_DNA"/>
</dbReference>
<name>A0ABR7TIX0_9BACT</name>
<feature type="transmembrane region" description="Helical" evidence="11">
    <location>
        <begin position="70"/>
        <end position="94"/>
    </location>
</feature>
<evidence type="ECO:0000259" key="12">
    <source>
        <dbReference type="Pfam" id="PF01435"/>
    </source>
</evidence>
<evidence type="ECO:0000256" key="9">
    <source>
        <dbReference type="ARBA" id="ARBA00023049"/>
    </source>
</evidence>
<evidence type="ECO:0000256" key="4">
    <source>
        <dbReference type="ARBA" id="ARBA00022692"/>
    </source>
</evidence>
<evidence type="ECO:0000256" key="7">
    <source>
        <dbReference type="ARBA" id="ARBA00022833"/>
    </source>
</evidence>
<evidence type="ECO:0000313" key="13">
    <source>
        <dbReference type="EMBL" id="MBC9930451.1"/>
    </source>
</evidence>
<dbReference type="InterPro" id="IPR001915">
    <property type="entry name" value="Peptidase_M48"/>
</dbReference>
<evidence type="ECO:0000256" key="3">
    <source>
        <dbReference type="ARBA" id="ARBA00022670"/>
    </source>
</evidence>
<dbReference type="PANTHER" id="PTHR43221:SF2">
    <property type="entry name" value="PROTEASE HTPX HOMOLOG"/>
    <property type="match status" value="1"/>
</dbReference>
<dbReference type="Proteomes" id="UP000659124">
    <property type="component" value="Unassembled WGS sequence"/>
</dbReference>
<keyword evidence="3" id="KW-0645">Protease</keyword>
<reference evidence="13 14" key="1">
    <citation type="submission" date="2020-09" db="EMBL/GenBank/DDBJ databases">
        <title>Genome sequences of type strains of Chitinophaga qingshengii and Chitinophaga varians.</title>
        <authorList>
            <person name="Kittiwongwattana C."/>
        </authorList>
    </citation>
    <scope>NUCLEOTIDE SEQUENCE [LARGE SCALE GENOMIC DNA]</scope>
    <source>
        <strain evidence="13 14">JCM 30026</strain>
    </source>
</reference>
<evidence type="ECO:0000256" key="10">
    <source>
        <dbReference type="ARBA" id="ARBA00023136"/>
    </source>
</evidence>
<keyword evidence="4 11" id="KW-0812">Transmembrane</keyword>
<keyword evidence="9 13" id="KW-0482">Metalloprotease</keyword>
<keyword evidence="7" id="KW-0862">Zinc</keyword>
<evidence type="ECO:0000313" key="14">
    <source>
        <dbReference type="Proteomes" id="UP000659124"/>
    </source>
</evidence>
<keyword evidence="6" id="KW-0378">Hydrolase</keyword>
<evidence type="ECO:0000256" key="11">
    <source>
        <dbReference type="SAM" id="Phobius"/>
    </source>
</evidence>
<comment type="caution">
    <text evidence="13">The sequence shown here is derived from an EMBL/GenBank/DDBJ whole genome shotgun (WGS) entry which is preliminary data.</text>
</comment>
<feature type="domain" description="Peptidase M48" evidence="12">
    <location>
        <begin position="161"/>
        <end position="376"/>
    </location>
</feature>
<protein>
    <submittedName>
        <fullName evidence="13">M48 family metalloprotease</fullName>
    </submittedName>
</protein>
<evidence type="ECO:0000256" key="5">
    <source>
        <dbReference type="ARBA" id="ARBA00022723"/>
    </source>
</evidence>
<keyword evidence="2" id="KW-1003">Cell membrane</keyword>
<comment type="cofactor">
    <cofactor evidence="1">
        <name>Zn(2+)</name>
        <dbReference type="ChEBI" id="CHEBI:29105"/>
    </cofactor>
</comment>
<keyword evidence="5" id="KW-0479">Metal-binding</keyword>
<dbReference type="GO" id="GO:0008237">
    <property type="term" value="F:metallopeptidase activity"/>
    <property type="evidence" value="ECO:0007669"/>
    <property type="project" value="UniProtKB-KW"/>
</dbReference>
<keyword evidence="10 11" id="KW-0472">Membrane</keyword>
<dbReference type="Pfam" id="PF01435">
    <property type="entry name" value="Peptidase_M48"/>
    <property type="match status" value="1"/>
</dbReference>
<feature type="transmembrane region" description="Helical" evidence="11">
    <location>
        <begin position="227"/>
        <end position="251"/>
    </location>
</feature>
<evidence type="ECO:0000256" key="8">
    <source>
        <dbReference type="ARBA" id="ARBA00022989"/>
    </source>
</evidence>
<accession>A0ABR7TIX0</accession>
<dbReference type="PANTHER" id="PTHR43221">
    <property type="entry name" value="PROTEASE HTPX"/>
    <property type="match status" value="1"/>
</dbReference>
<sequence>MTQLLYPVGPERVFEEKLRPTPAFRRQAVKAIAAILLFLFTYVILLAAAVLLVVACGYAGIFLISLFNTLTIILGGALIFLGIAVLYFLIKFAFAQTDSDKPGRKEITEAEQPELFAFIRQLTQDTGTPFPKKIFLSPDVNACVFYHSSFWSMFLPVRKNLEIGVGLVTCINLSEFKAVMAHEFGHFSQRSMKLGSFTYNANHIIYNMLYDNEGYSEFISSVGSVHAILAIFAYIAAGVATGIQSILRIIFRLINKSYMGLSREMEYHADTIAASVAGGNNVVSSLARIEMASSCYNAALNAANERLNDKKQYSLNLYDNQLSYFKGIAYEYNLPLKNGLPDITFGFLTSFGASRINYDEQWASHPTLEQRKANMEAADMNAIPNETSAGQLFRQFETLQQSFTRYIYGDRAPIETCTAYSADEFEQWVYQRIDDRRLPEAYKGFYDKRLIDPRDRDLTPSGHTPVTRFDELFNDANAQLWTSISWNQKDIALLKAFQMKDAGITHFDFDGNRYSVDDCYTLIAQLEAELNIQQEKLQLLDKQAFDFFLAHAGQYRESLQQAWQQYREIYLQQEERKQVLDNLDKALRKLVETETSLGQRCVMRDQFLQEEEAGLKTLLQQLLDQQDSSIDELLSPLCSAFISSGYRYFDENQNIFLQYELEALLQIVNKLAQSWQQLQLTAYKSMLETQLRLYEQAQAAVHA</sequence>
<evidence type="ECO:0000256" key="2">
    <source>
        <dbReference type="ARBA" id="ARBA00022475"/>
    </source>
</evidence>
<dbReference type="Gene3D" id="3.30.2010.10">
    <property type="entry name" value="Metalloproteases ('zincins'), catalytic domain"/>
    <property type="match status" value="1"/>
</dbReference>
<gene>
    <name evidence="13" type="ORF">ICL07_08705</name>
</gene>
<dbReference type="RefSeq" id="WP_188087524.1">
    <property type="nucleotide sequence ID" value="NZ_JACVFC010000001.1"/>
</dbReference>
<organism evidence="13 14">
    <name type="scientific">Chitinophaga qingshengii</name>
    <dbReference type="NCBI Taxonomy" id="1569794"/>
    <lineage>
        <taxon>Bacteria</taxon>
        <taxon>Pseudomonadati</taxon>
        <taxon>Bacteroidota</taxon>
        <taxon>Chitinophagia</taxon>
        <taxon>Chitinophagales</taxon>
        <taxon>Chitinophagaceae</taxon>
        <taxon>Chitinophaga</taxon>
    </lineage>
</organism>
<dbReference type="InterPro" id="IPR050083">
    <property type="entry name" value="HtpX_protease"/>
</dbReference>
<keyword evidence="14" id="KW-1185">Reference proteome</keyword>
<keyword evidence="8 11" id="KW-1133">Transmembrane helix</keyword>
<feature type="transmembrane region" description="Helical" evidence="11">
    <location>
        <begin position="31"/>
        <end position="64"/>
    </location>
</feature>
<proteinExistence type="predicted"/>